<dbReference type="EMBL" id="KV448135">
    <property type="protein sequence ID" value="OAX43615.1"/>
    <property type="molecule type" value="Genomic_DNA"/>
</dbReference>
<feature type="domain" description="Myb/SANT-like" evidence="1">
    <location>
        <begin position="37"/>
        <end position="86"/>
    </location>
</feature>
<dbReference type="OrthoDB" id="3255758at2759"/>
<sequence>MYRKEHVGLQNMGISAAHEFADAPEALKGSGRTSGRNAKTSESCHDHWGKLKKDFAVIKKLREQSGFGWDNTLKIVIAPPDVWEKYLKVLPVQSKVWRKKPFPLYVSILILVNGIVATGENVFCVGMATMTDPSTHSTILLIPAKETRCQMILLMTRMLMARRLPSNATIGSAPLPK</sequence>
<dbReference type="InterPro" id="IPR024752">
    <property type="entry name" value="Myb/SANT-like_dom"/>
</dbReference>
<dbReference type="AlphaFoldDB" id="A0A1B7NFK5"/>
<dbReference type="InParanoid" id="A0A1B7NFK5"/>
<dbReference type="Proteomes" id="UP000092154">
    <property type="component" value="Unassembled WGS sequence"/>
</dbReference>
<keyword evidence="3" id="KW-1185">Reference proteome</keyword>
<proteinExistence type="predicted"/>
<name>A0A1B7NFK5_9AGAM</name>
<dbReference type="PANTHER" id="PTHR47072">
    <property type="match status" value="1"/>
</dbReference>
<evidence type="ECO:0000259" key="1">
    <source>
        <dbReference type="Pfam" id="PF12776"/>
    </source>
</evidence>
<dbReference type="STRING" id="1314800.A0A1B7NFK5"/>
<protein>
    <recommendedName>
        <fullName evidence="1">Myb/SANT-like domain-containing protein</fullName>
    </recommendedName>
</protein>
<accession>A0A1B7NFK5</accession>
<evidence type="ECO:0000313" key="3">
    <source>
        <dbReference type="Proteomes" id="UP000092154"/>
    </source>
</evidence>
<evidence type="ECO:0000313" key="2">
    <source>
        <dbReference type="EMBL" id="OAX43615.1"/>
    </source>
</evidence>
<reference evidence="2 3" key="1">
    <citation type="submission" date="2016-06" db="EMBL/GenBank/DDBJ databases">
        <title>Comparative genomics of the ectomycorrhizal sister species Rhizopogon vinicolor and Rhizopogon vesiculosus (Basidiomycota: Boletales) reveals a divergence of the mating type B locus.</title>
        <authorList>
            <consortium name="DOE Joint Genome Institute"/>
            <person name="Mujic A.B."/>
            <person name="Kuo A."/>
            <person name="Tritt A."/>
            <person name="Lipzen A."/>
            <person name="Chen C."/>
            <person name="Johnson J."/>
            <person name="Sharma A."/>
            <person name="Barry K."/>
            <person name="Grigoriev I.V."/>
            <person name="Spatafora J.W."/>
        </authorList>
    </citation>
    <scope>NUCLEOTIDE SEQUENCE [LARGE SCALE GENOMIC DNA]</scope>
    <source>
        <strain evidence="2 3">AM-OR11-026</strain>
    </source>
</reference>
<organism evidence="2 3">
    <name type="scientific">Rhizopogon vinicolor AM-OR11-026</name>
    <dbReference type="NCBI Taxonomy" id="1314800"/>
    <lineage>
        <taxon>Eukaryota</taxon>
        <taxon>Fungi</taxon>
        <taxon>Dikarya</taxon>
        <taxon>Basidiomycota</taxon>
        <taxon>Agaricomycotina</taxon>
        <taxon>Agaricomycetes</taxon>
        <taxon>Agaricomycetidae</taxon>
        <taxon>Boletales</taxon>
        <taxon>Suillineae</taxon>
        <taxon>Rhizopogonaceae</taxon>
        <taxon>Rhizopogon</taxon>
    </lineage>
</organism>
<dbReference type="PANTHER" id="PTHR47072:SF4">
    <property type="entry name" value="MYB_SANT-LIKE DOMAIN-CONTAINING PROTEIN"/>
    <property type="match status" value="1"/>
</dbReference>
<gene>
    <name evidence="2" type="ORF">K503DRAFT_765706</name>
</gene>
<dbReference type="Pfam" id="PF12776">
    <property type="entry name" value="Myb_DNA-bind_3"/>
    <property type="match status" value="1"/>
</dbReference>